<sequence length="173" mass="19707">MHVWRHPRPEGAAGLCVGAGSDLPVHWRRSKRLARRIQALARRERLPHRVWTSPLQRCADVGRWLRRWGWQHRLDTALLELDFGSWEGRRWDEIGAAALDAWIADFAAHAPGGGEALQALLTRAAGWQPAEARLVVSHGGWMLARRWRQQRGQVLPEAATWPAAPGYGRCWRL</sequence>
<gene>
    <name evidence="1" type="ORF">PFX98_02265</name>
</gene>
<accession>A0AA95SWY4</accession>
<evidence type="ECO:0000313" key="1">
    <source>
        <dbReference type="EMBL" id="WIT12454.1"/>
    </source>
</evidence>
<keyword evidence="2" id="KW-1185">Reference proteome</keyword>
<dbReference type="Gene3D" id="3.40.50.1240">
    <property type="entry name" value="Phosphoglycerate mutase-like"/>
    <property type="match status" value="1"/>
</dbReference>
<proteinExistence type="predicted"/>
<dbReference type="RefSeq" id="WP_285233552.1">
    <property type="nucleotide sequence ID" value="NZ_CP116346.1"/>
</dbReference>
<dbReference type="Pfam" id="PF00300">
    <property type="entry name" value="His_Phos_1"/>
    <property type="match status" value="1"/>
</dbReference>
<organism evidence="1 2">
    <name type="scientific">Paucibacter sediminis</name>
    <dbReference type="NCBI Taxonomy" id="3019553"/>
    <lineage>
        <taxon>Bacteria</taxon>
        <taxon>Pseudomonadati</taxon>
        <taxon>Pseudomonadota</taxon>
        <taxon>Betaproteobacteria</taxon>
        <taxon>Burkholderiales</taxon>
        <taxon>Sphaerotilaceae</taxon>
        <taxon>Roseateles</taxon>
    </lineage>
</organism>
<dbReference type="AlphaFoldDB" id="A0AA95SWY4"/>
<evidence type="ECO:0000313" key="2">
    <source>
        <dbReference type="Proteomes" id="UP001177769"/>
    </source>
</evidence>
<protein>
    <submittedName>
        <fullName evidence="1">Histidine phosphatase family protein</fullName>
    </submittedName>
</protein>
<dbReference type="InterPro" id="IPR029033">
    <property type="entry name" value="His_PPase_superfam"/>
</dbReference>
<dbReference type="KEGG" id="pais:PFX98_02265"/>
<dbReference type="Proteomes" id="UP001177769">
    <property type="component" value="Chromosome"/>
</dbReference>
<dbReference type="EMBL" id="CP116346">
    <property type="protein sequence ID" value="WIT12454.1"/>
    <property type="molecule type" value="Genomic_DNA"/>
</dbReference>
<name>A0AA95SWY4_9BURK</name>
<reference evidence="1" key="1">
    <citation type="submission" date="2023-01" db="EMBL/GenBank/DDBJ databases">
        <title>Whole genome sequence of Paucibacter sp. S2-9 isolated from pond sediment.</title>
        <authorList>
            <person name="Jung J.Y."/>
        </authorList>
    </citation>
    <scope>NUCLEOTIDE SEQUENCE</scope>
    <source>
        <strain evidence="1">S2-9</strain>
    </source>
</reference>
<dbReference type="InterPro" id="IPR013078">
    <property type="entry name" value="His_Pase_superF_clade-1"/>
</dbReference>
<dbReference type="SUPFAM" id="SSF53254">
    <property type="entry name" value="Phosphoglycerate mutase-like"/>
    <property type="match status" value="1"/>
</dbReference>